<sequence>MELSIYLAKVSICTMVFYLLYHFLFSNYTFFKYNRWYLLSTLVLSFVIPATTLQVEKKLTVPIVTVGKAGVNVIHNNISLLTDPEASDPGSPNSYLPLKNLLLVVYVCGVAFLFFKLTGGFFYLLATGRKFTRLDGIRYISVSPTSRLRNSSFFNYVFIDESLNDGDRSKVINHELVHVGRLHFLDKILGNLSVCVLWFNPFAYAFLDAMDANHDFEADELSSAEHQKGDYARLILNLAQSETYSLTNQFSKLPLKKRISMLFKKPTNKMKKLMYFTTLPIIAVCSMAFVNQKEVLISTNVTDSVQVQSAQKTTAYRNSGSGSAVGSFKEDIYEISNLWYVQSGNKNNPAGLRVLVIDAGHGGKDDASKSITGIPEKDMNLKAALILKEEAAKRGIIVMLTRSGDEFLSLSDRVAKQKGSNAFISLHHNTLSSTANTIQSADLSGLEVYFSESSKADRSKDLGASVLKSLKNLTGLPVKNSLINKDLYVLKEATVPSIVVELGNISNQADFNYLSSEANLRKICNLILDGYENMGGC</sequence>
<dbReference type="Pfam" id="PF01520">
    <property type="entry name" value="Amidase_3"/>
    <property type="match status" value="1"/>
</dbReference>
<dbReference type="RefSeq" id="WP_160846315.1">
    <property type="nucleotide sequence ID" value="NZ_WVHT01000013.1"/>
</dbReference>
<evidence type="ECO:0000259" key="5">
    <source>
        <dbReference type="SMART" id="SM00646"/>
    </source>
</evidence>
<dbReference type="InterPro" id="IPR050695">
    <property type="entry name" value="N-acetylmuramoyl_amidase_3"/>
</dbReference>
<feature type="transmembrane region" description="Helical" evidence="4">
    <location>
        <begin position="6"/>
        <end position="24"/>
    </location>
</feature>
<dbReference type="CDD" id="cd02696">
    <property type="entry name" value="MurNAc-LAA"/>
    <property type="match status" value="1"/>
</dbReference>
<dbReference type="GO" id="GO:0009253">
    <property type="term" value="P:peptidoglycan catabolic process"/>
    <property type="evidence" value="ECO:0007669"/>
    <property type="project" value="InterPro"/>
</dbReference>
<comment type="caution">
    <text evidence="6">The sequence shown here is derived from an EMBL/GenBank/DDBJ whole genome shotgun (WGS) entry which is preliminary data.</text>
</comment>
<feature type="transmembrane region" description="Helical" evidence="4">
    <location>
        <begin position="101"/>
        <end position="125"/>
    </location>
</feature>
<evidence type="ECO:0000313" key="6">
    <source>
        <dbReference type="EMBL" id="MXV53138.1"/>
    </source>
</evidence>
<dbReference type="Proteomes" id="UP000466586">
    <property type="component" value="Unassembled WGS sequence"/>
</dbReference>
<name>A0A7K1YG46_9SPHI</name>
<evidence type="ECO:0000313" key="7">
    <source>
        <dbReference type="Proteomes" id="UP000466586"/>
    </source>
</evidence>
<keyword evidence="4" id="KW-0812">Transmembrane</keyword>
<evidence type="ECO:0000256" key="3">
    <source>
        <dbReference type="ARBA" id="ARBA00022801"/>
    </source>
</evidence>
<evidence type="ECO:0000256" key="4">
    <source>
        <dbReference type="SAM" id="Phobius"/>
    </source>
</evidence>
<keyword evidence="7" id="KW-1185">Reference proteome</keyword>
<accession>A0A7K1YG46</accession>
<gene>
    <name evidence="6" type="ORF">GS399_19400</name>
</gene>
<dbReference type="EC" id="3.5.1.28" evidence="2"/>
<dbReference type="SUPFAM" id="SSF53187">
    <property type="entry name" value="Zn-dependent exopeptidases"/>
    <property type="match status" value="1"/>
</dbReference>
<dbReference type="PANTHER" id="PTHR30404">
    <property type="entry name" value="N-ACETYLMURAMOYL-L-ALANINE AMIDASE"/>
    <property type="match status" value="1"/>
</dbReference>
<keyword evidence="4" id="KW-1133">Transmembrane helix</keyword>
<dbReference type="Pfam" id="PF05569">
    <property type="entry name" value="Peptidase_M56"/>
    <property type="match status" value="1"/>
</dbReference>
<organism evidence="6 7">
    <name type="scientific">Hufsiella arboris</name>
    <dbReference type="NCBI Taxonomy" id="2695275"/>
    <lineage>
        <taxon>Bacteria</taxon>
        <taxon>Pseudomonadati</taxon>
        <taxon>Bacteroidota</taxon>
        <taxon>Sphingobacteriia</taxon>
        <taxon>Sphingobacteriales</taxon>
        <taxon>Sphingobacteriaceae</taxon>
        <taxon>Hufsiella</taxon>
    </lineage>
</organism>
<dbReference type="PANTHER" id="PTHR30404:SF0">
    <property type="entry name" value="N-ACETYLMURAMOYL-L-ALANINE AMIDASE AMIC"/>
    <property type="match status" value="1"/>
</dbReference>
<dbReference type="GO" id="GO:0030288">
    <property type="term" value="C:outer membrane-bounded periplasmic space"/>
    <property type="evidence" value="ECO:0007669"/>
    <property type="project" value="TreeGrafter"/>
</dbReference>
<dbReference type="Gene3D" id="3.40.630.40">
    <property type="entry name" value="Zn-dependent exopeptidases"/>
    <property type="match status" value="1"/>
</dbReference>
<keyword evidence="3" id="KW-0378">Hydrolase</keyword>
<protein>
    <recommendedName>
        <fullName evidence="2">N-acetylmuramoyl-L-alanine amidase</fullName>
        <ecNumber evidence="2">3.5.1.28</ecNumber>
    </recommendedName>
</protein>
<keyword evidence="4" id="KW-0472">Membrane</keyword>
<comment type="catalytic activity">
    <reaction evidence="1">
        <text>Hydrolyzes the link between N-acetylmuramoyl residues and L-amino acid residues in certain cell-wall glycopeptides.</text>
        <dbReference type="EC" id="3.5.1.28"/>
    </reaction>
</comment>
<feature type="transmembrane region" description="Helical" evidence="4">
    <location>
        <begin position="36"/>
        <end position="55"/>
    </location>
</feature>
<dbReference type="EMBL" id="WVHT01000013">
    <property type="protein sequence ID" value="MXV53138.1"/>
    <property type="molecule type" value="Genomic_DNA"/>
</dbReference>
<evidence type="ECO:0000256" key="2">
    <source>
        <dbReference type="ARBA" id="ARBA00011901"/>
    </source>
</evidence>
<dbReference type="InterPro" id="IPR002508">
    <property type="entry name" value="MurNAc-LAA_cat"/>
</dbReference>
<dbReference type="InterPro" id="IPR008756">
    <property type="entry name" value="Peptidase_M56"/>
</dbReference>
<dbReference type="AlphaFoldDB" id="A0A7K1YG46"/>
<proteinExistence type="predicted"/>
<evidence type="ECO:0000256" key="1">
    <source>
        <dbReference type="ARBA" id="ARBA00001561"/>
    </source>
</evidence>
<dbReference type="SMART" id="SM00646">
    <property type="entry name" value="Ami_3"/>
    <property type="match status" value="1"/>
</dbReference>
<dbReference type="GO" id="GO:0008745">
    <property type="term" value="F:N-acetylmuramoyl-L-alanine amidase activity"/>
    <property type="evidence" value="ECO:0007669"/>
    <property type="project" value="UniProtKB-EC"/>
</dbReference>
<reference evidence="6 7" key="1">
    <citation type="submission" date="2019-11" db="EMBL/GenBank/DDBJ databases">
        <title>Pedobacter sp. HMF7647 Genome sequencing and assembly.</title>
        <authorList>
            <person name="Kang H."/>
            <person name="Kim H."/>
            <person name="Joh K."/>
        </authorList>
    </citation>
    <scope>NUCLEOTIDE SEQUENCE [LARGE SCALE GENOMIC DNA]</scope>
    <source>
        <strain evidence="6 7">HMF7647</strain>
    </source>
</reference>
<feature type="domain" description="MurNAc-LAA" evidence="5">
    <location>
        <begin position="412"/>
        <end position="532"/>
    </location>
</feature>
<feature type="transmembrane region" description="Helical" evidence="4">
    <location>
        <begin position="273"/>
        <end position="290"/>
    </location>
</feature>